<sequence>MGEATAGTTRVLVYSDDRSVRQQVRLTLGLRIAADLPDIDVVECATYQAVLRTLDVGGIDLIVLDGEAVPLGGMGLARQIKDEIADAPPILLIVARVADAWLATWSRADAVVAYPIDPQRLPAAAADLLRSRAATVS</sequence>
<dbReference type="PROSITE" id="PS50110">
    <property type="entry name" value="RESPONSE_REGULATORY"/>
    <property type="match status" value="1"/>
</dbReference>
<dbReference type="GO" id="GO:0000160">
    <property type="term" value="P:phosphorelay signal transduction system"/>
    <property type="evidence" value="ECO:0007669"/>
    <property type="project" value="InterPro"/>
</dbReference>
<name>A0A4Q9KK58_PROTD</name>
<organism evidence="3 4">
    <name type="scientific">Propioniciclava tarda</name>
    <dbReference type="NCBI Taxonomy" id="433330"/>
    <lineage>
        <taxon>Bacteria</taxon>
        <taxon>Bacillati</taxon>
        <taxon>Actinomycetota</taxon>
        <taxon>Actinomycetes</taxon>
        <taxon>Propionibacteriales</taxon>
        <taxon>Propionibacteriaceae</taxon>
        <taxon>Propioniciclava</taxon>
    </lineage>
</organism>
<accession>A0A4Q9KK58</accession>
<evidence type="ECO:0000313" key="4">
    <source>
        <dbReference type="Proteomes" id="UP000291933"/>
    </source>
</evidence>
<dbReference type="Gene3D" id="3.40.50.2300">
    <property type="match status" value="1"/>
</dbReference>
<proteinExistence type="predicted"/>
<evidence type="ECO:0000259" key="2">
    <source>
        <dbReference type="PROSITE" id="PS50110"/>
    </source>
</evidence>
<dbReference type="InterPro" id="IPR011006">
    <property type="entry name" value="CheY-like_superfamily"/>
</dbReference>
<feature type="domain" description="Response regulatory" evidence="2">
    <location>
        <begin position="10"/>
        <end position="129"/>
    </location>
</feature>
<dbReference type="RefSeq" id="WP_131172219.1">
    <property type="nucleotide sequence ID" value="NZ_FXTL01000010.1"/>
</dbReference>
<comment type="caution">
    <text evidence="3">The sequence shown here is derived from an EMBL/GenBank/DDBJ whole genome shotgun (WGS) entry which is preliminary data.</text>
</comment>
<dbReference type="Proteomes" id="UP000291933">
    <property type="component" value="Unassembled WGS sequence"/>
</dbReference>
<dbReference type="OrthoDB" id="3395459at2"/>
<protein>
    <submittedName>
        <fullName evidence="3">Response regulator transcription factor</fullName>
    </submittedName>
</protein>
<gene>
    <name evidence="3" type="ORF">ET996_08935</name>
</gene>
<dbReference type="AlphaFoldDB" id="A0A4Q9KK58"/>
<feature type="modified residue" description="4-aspartylphosphate" evidence="1">
    <location>
        <position position="65"/>
    </location>
</feature>
<evidence type="ECO:0000256" key="1">
    <source>
        <dbReference type="PROSITE-ProRule" id="PRU00169"/>
    </source>
</evidence>
<keyword evidence="1" id="KW-0597">Phosphoprotein</keyword>
<dbReference type="SUPFAM" id="SSF52172">
    <property type="entry name" value="CheY-like"/>
    <property type="match status" value="1"/>
</dbReference>
<reference evidence="3 4" key="1">
    <citation type="submission" date="2019-01" db="EMBL/GenBank/DDBJ databases">
        <title>Lactibacter flavus gen. nov., sp. nov., a novel bacterium of the family Propionibacteriaceae isolated from raw milk and dairy products.</title>
        <authorList>
            <person name="Huptas C."/>
            <person name="Wenning M."/>
            <person name="Breitenwieser F."/>
            <person name="Doll E."/>
            <person name="Von Neubeck M."/>
            <person name="Busse H.-J."/>
            <person name="Scherer S."/>
        </authorList>
    </citation>
    <scope>NUCLEOTIDE SEQUENCE [LARGE SCALE GENOMIC DNA]</scope>
    <source>
        <strain evidence="3 4">DSM 22130</strain>
    </source>
</reference>
<dbReference type="EMBL" id="SDMR01000010">
    <property type="protein sequence ID" value="TBT94714.1"/>
    <property type="molecule type" value="Genomic_DNA"/>
</dbReference>
<evidence type="ECO:0000313" key="3">
    <source>
        <dbReference type="EMBL" id="TBT94714.1"/>
    </source>
</evidence>
<dbReference type="InterPro" id="IPR001789">
    <property type="entry name" value="Sig_transdc_resp-reg_receiver"/>
</dbReference>
<keyword evidence="4" id="KW-1185">Reference proteome</keyword>
<dbReference type="SMART" id="SM00448">
    <property type="entry name" value="REC"/>
    <property type="match status" value="1"/>
</dbReference>